<comment type="caution">
    <text evidence="2">The sequence shown here is derived from an EMBL/GenBank/DDBJ whole genome shotgun (WGS) entry which is preliminary data.</text>
</comment>
<keyword evidence="1" id="KW-1133">Transmembrane helix</keyword>
<accession>A0A9Q4Q0V7</accession>
<proteinExistence type="predicted"/>
<dbReference type="AlphaFoldDB" id="A0A9Q4Q0V7"/>
<protein>
    <recommendedName>
        <fullName evidence="4">Preprotein translocase subunit TatA</fullName>
    </recommendedName>
</protein>
<evidence type="ECO:0000256" key="1">
    <source>
        <dbReference type="SAM" id="Phobius"/>
    </source>
</evidence>
<reference evidence="2" key="1">
    <citation type="submission" date="2022-06" db="EMBL/GenBank/DDBJ databases">
        <title>Natrinema sp. a new haloarchaeum isolate from saline soil.</title>
        <authorList>
            <person name="Strakova D."/>
            <person name="Galisteo C."/>
            <person name="Sanchez-Porro C."/>
            <person name="Ventosa A."/>
        </authorList>
    </citation>
    <scope>NUCLEOTIDE SEQUENCE</scope>
    <source>
        <strain evidence="2">S1CR25-10</strain>
    </source>
</reference>
<evidence type="ECO:0000313" key="2">
    <source>
        <dbReference type="EMBL" id="MDF9744766.1"/>
    </source>
</evidence>
<sequence length="61" mass="6872">MFVPGGMGPPELLVFFVILAVFFAVPIAIIVSIYELFAGSGDDERVRELERRVEELEDERS</sequence>
<dbReference type="EMBL" id="JAMQOT010000001">
    <property type="protein sequence ID" value="MDF9744766.1"/>
    <property type="molecule type" value="Genomic_DNA"/>
</dbReference>
<name>A0A9Q4Q0V7_9EURY</name>
<gene>
    <name evidence="2" type="ORF">NDI89_04120</name>
</gene>
<feature type="transmembrane region" description="Helical" evidence="1">
    <location>
        <begin position="12"/>
        <end position="37"/>
    </location>
</feature>
<evidence type="ECO:0008006" key="4">
    <source>
        <dbReference type="Google" id="ProtNLM"/>
    </source>
</evidence>
<keyword evidence="1" id="KW-0472">Membrane</keyword>
<dbReference type="RefSeq" id="WP_277520248.1">
    <property type="nucleotide sequence ID" value="NZ_JAMQOT010000001.1"/>
</dbReference>
<organism evidence="2 3">
    <name type="scientific">Natrinema salsiterrestre</name>
    <dbReference type="NCBI Taxonomy" id="2950540"/>
    <lineage>
        <taxon>Archaea</taxon>
        <taxon>Methanobacteriati</taxon>
        <taxon>Methanobacteriota</taxon>
        <taxon>Stenosarchaea group</taxon>
        <taxon>Halobacteria</taxon>
        <taxon>Halobacteriales</taxon>
        <taxon>Natrialbaceae</taxon>
        <taxon>Natrinema</taxon>
    </lineage>
</organism>
<keyword evidence="3" id="KW-1185">Reference proteome</keyword>
<evidence type="ECO:0000313" key="3">
    <source>
        <dbReference type="Proteomes" id="UP001154061"/>
    </source>
</evidence>
<dbReference type="Proteomes" id="UP001154061">
    <property type="component" value="Unassembled WGS sequence"/>
</dbReference>
<keyword evidence="1" id="KW-0812">Transmembrane</keyword>